<protein>
    <submittedName>
        <fullName evidence="2">Transcriptional regulator</fullName>
    </submittedName>
</protein>
<comment type="caution">
    <text evidence="2">The sequence shown here is derived from an EMBL/GenBank/DDBJ whole genome shotgun (WGS) entry which is preliminary data.</text>
</comment>
<dbReference type="PROSITE" id="PS50943">
    <property type="entry name" value="HTH_CROC1"/>
    <property type="match status" value="1"/>
</dbReference>
<dbReference type="GO" id="GO:0003677">
    <property type="term" value="F:DNA binding"/>
    <property type="evidence" value="ECO:0007669"/>
    <property type="project" value="InterPro"/>
</dbReference>
<evidence type="ECO:0000313" key="3">
    <source>
        <dbReference type="Proteomes" id="UP000600365"/>
    </source>
</evidence>
<dbReference type="Pfam" id="PF13560">
    <property type="entry name" value="HTH_31"/>
    <property type="match status" value="1"/>
</dbReference>
<dbReference type="CDD" id="cd00093">
    <property type="entry name" value="HTH_XRE"/>
    <property type="match status" value="1"/>
</dbReference>
<dbReference type="InterPro" id="IPR043917">
    <property type="entry name" value="DUF5753"/>
</dbReference>
<dbReference type="Gene3D" id="1.10.260.40">
    <property type="entry name" value="lambda repressor-like DNA-binding domains"/>
    <property type="match status" value="1"/>
</dbReference>
<gene>
    <name evidence="2" type="ORF">GCM10011579_013330</name>
</gene>
<reference evidence="2 3" key="1">
    <citation type="journal article" date="2014" name="Int. J. Syst. Evol. Microbiol.">
        <title>Complete genome sequence of Corynebacterium casei LMG S-19264T (=DSM 44701T), isolated from a smear-ripened cheese.</title>
        <authorList>
            <consortium name="US DOE Joint Genome Institute (JGI-PGF)"/>
            <person name="Walter F."/>
            <person name="Albersmeier A."/>
            <person name="Kalinowski J."/>
            <person name="Ruckert C."/>
        </authorList>
    </citation>
    <scope>NUCLEOTIDE SEQUENCE [LARGE SCALE GENOMIC DNA]</scope>
    <source>
        <strain evidence="2 3">CGMCC 4.7111</strain>
    </source>
</reference>
<proteinExistence type="predicted"/>
<dbReference type="Pfam" id="PF19054">
    <property type="entry name" value="DUF5753"/>
    <property type="match status" value="1"/>
</dbReference>
<name>A0A917XUF4_9ACTN</name>
<evidence type="ECO:0000259" key="1">
    <source>
        <dbReference type="PROSITE" id="PS50943"/>
    </source>
</evidence>
<dbReference type="Proteomes" id="UP000600365">
    <property type="component" value="Unassembled WGS sequence"/>
</dbReference>
<dbReference type="InterPro" id="IPR001387">
    <property type="entry name" value="Cro/C1-type_HTH"/>
</dbReference>
<dbReference type="AlphaFoldDB" id="A0A917XUF4"/>
<dbReference type="SUPFAM" id="SSF47413">
    <property type="entry name" value="lambda repressor-like DNA-binding domains"/>
    <property type="match status" value="1"/>
</dbReference>
<sequence>MAAMGQPKKNSSSPAAQYFAEVLRMLRTQAGLSQNELGERMAYSGAAVSAVETCAKPATDEFIEAAEKALEAGGLVSAASKYLRLERYPAHFQGFVQLEQEALSVSSYCTQLIHGLLQTKEYAQAVLNCAFPPLEEADVEQLVSARMERKALLDRKPVCVINIITEEAALRRKIGGAEVMRAQYEYLTACARRPNVVLQVMPMATAAHAGLPGPMTVIETPEDTALVYMEVEGQSTLVSRPDEAGILTRRYAMIGRQALRPEESIGLIEQLAGEL</sequence>
<dbReference type="EMBL" id="BMMM01000002">
    <property type="protein sequence ID" value="GGN54350.1"/>
    <property type="molecule type" value="Genomic_DNA"/>
</dbReference>
<feature type="domain" description="HTH cro/C1-type" evidence="1">
    <location>
        <begin position="23"/>
        <end position="53"/>
    </location>
</feature>
<accession>A0A917XUF4</accession>
<keyword evidence="3" id="KW-1185">Reference proteome</keyword>
<organism evidence="2 3">
    <name type="scientific">Streptomyces albiflavescens</name>
    <dbReference type="NCBI Taxonomy" id="1623582"/>
    <lineage>
        <taxon>Bacteria</taxon>
        <taxon>Bacillati</taxon>
        <taxon>Actinomycetota</taxon>
        <taxon>Actinomycetes</taxon>
        <taxon>Kitasatosporales</taxon>
        <taxon>Streptomycetaceae</taxon>
        <taxon>Streptomyces</taxon>
    </lineage>
</organism>
<evidence type="ECO:0000313" key="2">
    <source>
        <dbReference type="EMBL" id="GGN54350.1"/>
    </source>
</evidence>
<dbReference type="InterPro" id="IPR010982">
    <property type="entry name" value="Lambda_DNA-bd_dom_sf"/>
</dbReference>